<proteinExistence type="predicted"/>
<dbReference type="InterPro" id="IPR016137">
    <property type="entry name" value="RGS"/>
</dbReference>
<feature type="domain" description="RGS" evidence="1">
    <location>
        <begin position="17"/>
        <end position="54"/>
    </location>
</feature>
<evidence type="ECO:0000313" key="2">
    <source>
        <dbReference type="EMBL" id="KNC70163.1"/>
    </source>
</evidence>
<dbReference type="EMBL" id="KQ251943">
    <property type="protein sequence ID" value="KNC70163.1"/>
    <property type="molecule type" value="Genomic_DNA"/>
</dbReference>
<sequence>MGSGSLDQFATADVFAMTQAESNTLQKAQRQVLSLMALDSFPRFLNSPQGVKYMT</sequence>
<protein>
    <recommendedName>
        <fullName evidence="1">RGS domain-containing protein</fullName>
    </recommendedName>
</protein>
<dbReference type="PROSITE" id="PS50132">
    <property type="entry name" value="RGS"/>
    <property type="match status" value="1"/>
</dbReference>
<dbReference type="GeneID" id="25917817"/>
<dbReference type="InterPro" id="IPR044926">
    <property type="entry name" value="RGS_subdomain_2"/>
</dbReference>
<evidence type="ECO:0000313" key="3">
    <source>
        <dbReference type="Proteomes" id="UP000054560"/>
    </source>
</evidence>
<accession>A0A0L0F1W5</accession>
<dbReference type="OrthoDB" id="196547at2759"/>
<dbReference type="InterPro" id="IPR036305">
    <property type="entry name" value="RGS_sf"/>
</dbReference>
<dbReference type="Proteomes" id="UP000054560">
    <property type="component" value="Unassembled WGS sequence"/>
</dbReference>
<dbReference type="RefSeq" id="XP_014144065.1">
    <property type="nucleotide sequence ID" value="XM_014288590.1"/>
</dbReference>
<organism evidence="2 3">
    <name type="scientific">Sphaeroforma arctica JP610</name>
    <dbReference type="NCBI Taxonomy" id="667725"/>
    <lineage>
        <taxon>Eukaryota</taxon>
        <taxon>Ichthyosporea</taxon>
        <taxon>Ichthyophonida</taxon>
        <taxon>Sphaeroforma</taxon>
    </lineage>
</organism>
<dbReference type="Gene3D" id="1.10.167.10">
    <property type="entry name" value="Regulator of G-protein Signalling 4, domain 2"/>
    <property type="match status" value="1"/>
</dbReference>
<gene>
    <name evidence="2" type="ORF">SARC_17313</name>
</gene>
<dbReference type="Pfam" id="PF00615">
    <property type="entry name" value="RGS"/>
    <property type="match status" value="1"/>
</dbReference>
<feature type="non-terminal residue" evidence="2">
    <location>
        <position position="55"/>
    </location>
</feature>
<reference evidence="2 3" key="1">
    <citation type="submission" date="2011-02" db="EMBL/GenBank/DDBJ databases">
        <title>The Genome Sequence of Sphaeroforma arctica JP610.</title>
        <authorList>
            <consortium name="The Broad Institute Genome Sequencing Platform"/>
            <person name="Russ C."/>
            <person name="Cuomo C."/>
            <person name="Young S.K."/>
            <person name="Zeng Q."/>
            <person name="Gargeya S."/>
            <person name="Alvarado L."/>
            <person name="Berlin A."/>
            <person name="Chapman S.B."/>
            <person name="Chen Z."/>
            <person name="Freedman E."/>
            <person name="Gellesch M."/>
            <person name="Goldberg J."/>
            <person name="Griggs A."/>
            <person name="Gujja S."/>
            <person name="Heilman E."/>
            <person name="Heiman D."/>
            <person name="Howarth C."/>
            <person name="Mehta T."/>
            <person name="Neiman D."/>
            <person name="Pearson M."/>
            <person name="Roberts A."/>
            <person name="Saif S."/>
            <person name="Shea T."/>
            <person name="Shenoy N."/>
            <person name="Sisk P."/>
            <person name="Stolte C."/>
            <person name="Sykes S."/>
            <person name="White J."/>
            <person name="Yandava C."/>
            <person name="Burger G."/>
            <person name="Gray M.W."/>
            <person name="Holland P.W.H."/>
            <person name="King N."/>
            <person name="Lang F.B.F."/>
            <person name="Roger A.J."/>
            <person name="Ruiz-Trillo I."/>
            <person name="Haas B."/>
            <person name="Nusbaum C."/>
            <person name="Birren B."/>
        </authorList>
    </citation>
    <scope>NUCLEOTIDE SEQUENCE [LARGE SCALE GENOMIC DNA]</scope>
    <source>
        <strain evidence="2 3">JP610</strain>
    </source>
</reference>
<keyword evidence="3" id="KW-1185">Reference proteome</keyword>
<evidence type="ECO:0000259" key="1">
    <source>
        <dbReference type="PROSITE" id="PS50132"/>
    </source>
</evidence>
<dbReference type="SUPFAM" id="SSF48097">
    <property type="entry name" value="Regulator of G-protein signaling, RGS"/>
    <property type="match status" value="1"/>
</dbReference>
<dbReference type="AlphaFoldDB" id="A0A0L0F1W5"/>
<name>A0A0L0F1W5_9EUKA</name>